<keyword evidence="2" id="KW-1185">Reference proteome</keyword>
<dbReference type="Proteomes" id="UP000501690">
    <property type="component" value="Linkage Group LG8"/>
</dbReference>
<dbReference type="AlphaFoldDB" id="A0A4D6MWA1"/>
<accession>A0A4D6MWA1</accession>
<reference evidence="1 2" key="1">
    <citation type="submission" date="2019-04" db="EMBL/GenBank/DDBJ databases">
        <title>An improved genome assembly and genetic linkage map for asparagus bean, Vigna unguiculata ssp. sesquipedialis.</title>
        <authorList>
            <person name="Xia Q."/>
            <person name="Zhang R."/>
            <person name="Dong Y."/>
        </authorList>
    </citation>
    <scope>NUCLEOTIDE SEQUENCE [LARGE SCALE GENOMIC DNA]</scope>
    <source>
        <tissue evidence="1">Leaf</tissue>
    </source>
</reference>
<name>A0A4D6MWA1_VIGUN</name>
<proteinExistence type="predicted"/>
<organism evidence="1 2">
    <name type="scientific">Vigna unguiculata</name>
    <name type="common">Cowpea</name>
    <dbReference type="NCBI Taxonomy" id="3917"/>
    <lineage>
        <taxon>Eukaryota</taxon>
        <taxon>Viridiplantae</taxon>
        <taxon>Streptophyta</taxon>
        <taxon>Embryophyta</taxon>
        <taxon>Tracheophyta</taxon>
        <taxon>Spermatophyta</taxon>
        <taxon>Magnoliopsida</taxon>
        <taxon>eudicotyledons</taxon>
        <taxon>Gunneridae</taxon>
        <taxon>Pentapetalae</taxon>
        <taxon>rosids</taxon>
        <taxon>fabids</taxon>
        <taxon>Fabales</taxon>
        <taxon>Fabaceae</taxon>
        <taxon>Papilionoideae</taxon>
        <taxon>50 kb inversion clade</taxon>
        <taxon>NPAAA clade</taxon>
        <taxon>indigoferoid/millettioid clade</taxon>
        <taxon>Phaseoleae</taxon>
        <taxon>Vigna</taxon>
    </lineage>
</organism>
<protein>
    <submittedName>
        <fullName evidence="1">Uncharacterized protein</fullName>
    </submittedName>
</protein>
<evidence type="ECO:0000313" key="2">
    <source>
        <dbReference type="Proteomes" id="UP000501690"/>
    </source>
</evidence>
<dbReference type="EMBL" id="CP039352">
    <property type="protein sequence ID" value="QCE04931.1"/>
    <property type="molecule type" value="Genomic_DNA"/>
</dbReference>
<evidence type="ECO:0000313" key="1">
    <source>
        <dbReference type="EMBL" id="QCE04931.1"/>
    </source>
</evidence>
<sequence length="148" mass="16098">MSSQGRLGKQPIGNEKGRHDILAQASKAHLSESSSLDLDYARAIHSGGVPRFWATCYLAQARGRSHPGEKSSPKPDFAVSHWSTLAQARKLSLSEKGPPAHAKASSCALMRTWIRRCCAMSGYVAGGSHVLDYGRVEKPWDIKELAKV</sequence>
<gene>
    <name evidence="1" type="ORF">DEO72_LG8g2973</name>
</gene>